<gene>
    <name evidence="5" type="ORF">CBOVIS_LOCUS1987</name>
</gene>
<feature type="region of interest" description="Disordered" evidence="3">
    <location>
        <begin position="128"/>
        <end position="159"/>
    </location>
</feature>
<dbReference type="Gene3D" id="1.20.5.320">
    <property type="entry name" value="6-Phosphogluconate Dehydrogenase, domain 3"/>
    <property type="match status" value="1"/>
</dbReference>
<dbReference type="EMBL" id="CADEPM010000001">
    <property type="protein sequence ID" value="CAB3398747.1"/>
    <property type="molecule type" value="Genomic_DNA"/>
</dbReference>
<keyword evidence="2" id="KW-1015">Disulfide bond</keyword>
<evidence type="ECO:0000256" key="1">
    <source>
        <dbReference type="ARBA" id="ARBA00022737"/>
    </source>
</evidence>
<organism evidence="5 6">
    <name type="scientific">Caenorhabditis bovis</name>
    <dbReference type="NCBI Taxonomy" id="2654633"/>
    <lineage>
        <taxon>Eukaryota</taxon>
        <taxon>Metazoa</taxon>
        <taxon>Ecdysozoa</taxon>
        <taxon>Nematoda</taxon>
        <taxon>Chromadorea</taxon>
        <taxon>Rhabditida</taxon>
        <taxon>Rhabditina</taxon>
        <taxon>Rhabditomorpha</taxon>
        <taxon>Rhabditoidea</taxon>
        <taxon>Rhabditidae</taxon>
        <taxon>Peloderinae</taxon>
        <taxon>Caenorhabditis</taxon>
    </lineage>
</organism>
<proteinExistence type="predicted"/>
<evidence type="ECO:0000313" key="6">
    <source>
        <dbReference type="Proteomes" id="UP000494206"/>
    </source>
</evidence>
<evidence type="ECO:0000256" key="3">
    <source>
        <dbReference type="SAM" id="MobiDB-lite"/>
    </source>
</evidence>
<keyword evidence="4" id="KW-0472">Membrane</keyword>
<accession>A0A8S1EB06</accession>
<dbReference type="PANTHER" id="PTHR24637:SF362">
    <property type="entry name" value="COL_CUTICLE_N DOMAIN-CONTAINING PROTEIN"/>
    <property type="match status" value="1"/>
</dbReference>
<comment type="caution">
    <text evidence="5">The sequence shown here is derived from an EMBL/GenBank/DDBJ whole genome shotgun (WGS) entry which is preliminary data.</text>
</comment>
<feature type="region of interest" description="Disordered" evidence="3">
    <location>
        <begin position="184"/>
        <end position="302"/>
    </location>
</feature>
<evidence type="ECO:0000313" key="5">
    <source>
        <dbReference type="EMBL" id="CAB3398747.1"/>
    </source>
</evidence>
<dbReference type="AlphaFoldDB" id="A0A8S1EB06"/>
<sequence length="432" mass="45290">MSRLLVENYVVVGITLSSLAVSLQICLIPFFWSQLDAFRDEFDREMADASRVFAATRELLAGDSMKATRRGRDAARPLVDNATDLKLGDEVRRIIRKFMDGVDDADYDESEVMKSDVAVHKIPICPIEENKCPRGPSGPKGEPGADGLRGSDGIDGAVGVDASDEILPQFASFCVTCPPGAEGKPGDNGATGKPGPPGAPGVPGMSGRDGQPGPPGVYGPPGKPGRAGSRGVDGRPGQDGANGIATPGAKGVAGEPGPPGHAGDDGTNNDVEGAEGIAGPPGRPGPPGKPGLPGKRGAPGHAADCQCRHLVKKAVEIAENTAYVALVNSQTVRRSPMRNAPIAVAPSRRGVVAMESHLDTAARLSGPSRKRKIRRIVKVKRVGRGRRELTRVMPPDERAYSIEREILMEHSKKTPTPNLLEQIAERLGVLNA</sequence>
<dbReference type="PANTHER" id="PTHR24637">
    <property type="entry name" value="COLLAGEN"/>
    <property type="match status" value="1"/>
</dbReference>
<protein>
    <recommendedName>
        <fullName evidence="7">Nematode cuticle collagen N-terminal domain-containing protein</fullName>
    </recommendedName>
</protein>
<dbReference type="OrthoDB" id="5835334at2759"/>
<keyword evidence="1" id="KW-0677">Repeat</keyword>
<reference evidence="5 6" key="1">
    <citation type="submission" date="2020-04" db="EMBL/GenBank/DDBJ databases">
        <authorList>
            <person name="Laetsch R D."/>
            <person name="Stevens L."/>
            <person name="Kumar S."/>
            <person name="Blaxter L. M."/>
        </authorList>
    </citation>
    <scope>NUCLEOTIDE SEQUENCE [LARGE SCALE GENOMIC DNA]</scope>
</reference>
<keyword evidence="6" id="KW-1185">Reference proteome</keyword>
<feature type="compositionally biased region" description="Pro residues" evidence="3">
    <location>
        <begin position="212"/>
        <end position="223"/>
    </location>
</feature>
<evidence type="ECO:0000256" key="2">
    <source>
        <dbReference type="ARBA" id="ARBA00023157"/>
    </source>
</evidence>
<dbReference type="Proteomes" id="UP000494206">
    <property type="component" value="Unassembled WGS sequence"/>
</dbReference>
<dbReference type="Pfam" id="PF01391">
    <property type="entry name" value="Collagen"/>
    <property type="match status" value="1"/>
</dbReference>
<keyword evidence="4" id="KW-1133">Transmembrane helix</keyword>
<keyword evidence="4" id="KW-0812">Transmembrane</keyword>
<evidence type="ECO:0000256" key="4">
    <source>
        <dbReference type="SAM" id="Phobius"/>
    </source>
</evidence>
<name>A0A8S1EB06_9PELO</name>
<dbReference type="InterPro" id="IPR008160">
    <property type="entry name" value="Collagen"/>
</dbReference>
<evidence type="ECO:0008006" key="7">
    <source>
        <dbReference type="Google" id="ProtNLM"/>
    </source>
</evidence>
<feature type="transmembrane region" description="Helical" evidence="4">
    <location>
        <begin position="9"/>
        <end position="32"/>
    </location>
</feature>
<feature type="compositionally biased region" description="Pro residues" evidence="3">
    <location>
        <begin position="281"/>
        <end position="290"/>
    </location>
</feature>